<dbReference type="InterPro" id="IPR036389">
    <property type="entry name" value="RNase_III_sf"/>
</dbReference>
<reference evidence="24 25" key="1">
    <citation type="journal article" date="2019" name="Environ. Microbiol.">
        <title>At the nexus of three kingdoms: the genome of the mycorrhizal fungus Gigaspora margarita provides insights into plant, endobacterial and fungal interactions.</title>
        <authorList>
            <person name="Venice F."/>
            <person name="Ghignone S."/>
            <person name="Salvioli di Fossalunga A."/>
            <person name="Amselem J."/>
            <person name="Novero M."/>
            <person name="Xianan X."/>
            <person name="Sedzielewska Toro K."/>
            <person name="Morin E."/>
            <person name="Lipzen A."/>
            <person name="Grigoriev I.V."/>
            <person name="Henrissat B."/>
            <person name="Martin F.M."/>
            <person name="Bonfante P."/>
        </authorList>
    </citation>
    <scope>NUCLEOTIDE SEQUENCE [LARGE SCALE GENOMIC DNA]</scope>
    <source>
        <strain evidence="24 25">BEG34</strain>
    </source>
</reference>
<protein>
    <submittedName>
        <fullName evidence="24">Dicer-like protein 1</fullName>
    </submittedName>
</protein>
<accession>A0A8H3XJ20</accession>
<dbReference type="CDD" id="cd18802">
    <property type="entry name" value="SF2_C_dicer"/>
    <property type="match status" value="1"/>
</dbReference>
<evidence type="ECO:0000256" key="14">
    <source>
        <dbReference type="ARBA" id="ARBA00023211"/>
    </source>
</evidence>
<dbReference type="InterPro" id="IPR005034">
    <property type="entry name" value="Dicer_dimerisation"/>
</dbReference>
<proteinExistence type="inferred from homology"/>
<dbReference type="GO" id="GO:0005524">
    <property type="term" value="F:ATP binding"/>
    <property type="evidence" value="ECO:0007669"/>
    <property type="project" value="UniProtKB-KW"/>
</dbReference>
<dbReference type="InterPro" id="IPR000999">
    <property type="entry name" value="RNase_III_dom"/>
</dbReference>
<dbReference type="PANTHER" id="PTHR14950:SF37">
    <property type="entry name" value="ENDORIBONUCLEASE DICER"/>
    <property type="match status" value="1"/>
</dbReference>
<evidence type="ECO:0000259" key="19">
    <source>
        <dbReference type="PROSITE" id="PS50142"/>
    </source>
</evidence>
<dbReference type="InterPro" id="IPR011545">
    <property type="entry name" value="DEAD/DEAH_box_helicase_dom"/>
</dbReference>
<keyword evidence="3" id="KW-0930">Antiviral protein</keyword>
<keyword evidence="14" id="KW-0464">Manganese</keyword>
<dbReference type="SMART" id="SM00949">
    <property type="entry name" value="PAZ"/>
    <property type="match status" value="1"/>
</dbReference>
<dbReference type="Gene3D" id="3.40.50.300">
    <property type="entry name" value="P-loop containing nucleotide triphosphate hydrolases"/>
    <property type="match status" value="2"/>
</dbReference>
<dbReference type="CDD" id="cd00593">
    <property type="entry name" value="RIBOc"/>
    <property type="match status" value="2"/>
</dbReference>
<comment type="caution">
    <text evidence="24">The sequence shown here is derived from an EMBL/GenBank/DDBJ whole genome shotgun (WGS) entry which is preliminary data.</text>
</comment>
<dbReference type="Pfam" id="PF03368">
    <property type="entry name" value="Dicer_dimer"/>
    <property type="match status" value="1"/>
</dbReference>
<dbReference type="PROSITE" id="PS50821">
    <property type="entry name" value="PAZ"/>
    <property type="match status" value="1"/>
</dbReference>
<evidence type="ECO:0000259" key="20">
    <source>
        <dbReference type="PROSITE" id="PS50821"/>
    </source>
</evidence>
<comment type="function">
    <text evidence="15">Dicer-like endonuclease involved in cleaving double-stranded RNA in the RNA interference (RNAi) pathway. Produces 21 to 25 bp dsRNAs (siRNAs) which target the selective destruction of homologous RNAs leading to sequence-specific suppression of gene expression, called post-transcriptional gene silencing (PTGS). Part of a broad host defense response against viral infection and transposons.</text>
</comment>
<dbReference type="PROSITE" id="PS51192">
    <property type="entry name" value="HELICASE_ATP_BIND_1"/>
    <property type="match status" value="1"/>
</dbReference>
<dbReference type="FunFam" id="3.40.50.300:FF:001669">
    <property type="entry name" value="Dicer-like protein 1"/>
    <property type="match status" value="1"/>
</dbReference>
<feature type="domain" description="RNase III" evidence="19">
    <location>
        <begin position="968"/>
        <end position="1114"/>
    </location>
</feature>
<organism evidence="24 25">
    <name type="scientific">Gigaspora margarita</name>
    <dbReference type="NCBI Taxonomy" id="4874"/>
    <lineage>
        <taxon>Eukaryota</taxon>
        <taxon>Fungi</taxon>
        <taxon>Fungi incertae sedis</taxon>
        <taxon>Mucoromycota</taxon>
        <taxon>Glomeromycotina</taxon>
        <taxon>Glomeromycetes</taxon>
        <taxon>Diversisporales</taxon>
        <taxon>Gigasporaceae</taxon>
        <taxon>Gigaspora</taxon>
    </lineage>
</organism>
<keyword evidence="7" id="KW-0547">Nucleotide-binding</keyword>
<dbReference type="PROSITE" id="PS50142">
    <property type="entry name" value="RNASE_3_2"/>
    <property type="match status" value="2"/>
</dbReference>
<dbReference type="CDD" id="cd18034">
    <property type="entry name" value="DEXHc_dicer"/>
    <property type="match status" value="1"/>
</dbReference>
<dbReference type="PROSITE" id="PS00517">
    <property type="entry name" value="RNASE_3_1"/>
    <property type="match status" value="1"/>
</dbReference>
<dbReference type="InterPro" id="IPR036085">
    <property type="entry name" value="PAZ_dom_sf"/>
</dbReference>
<dbReference type="SUPFAM" id="SSF101690">
    <property type="entry name" value="PAZ domain"/>
    <property type="match status" value="1"/>
</dbReference>
<evidence type="ECO:0000313" key="25">
    <source>
        <dbReference type="Proteomes" id="UP000439903"/>
    </source>
</evidence>
<keyword evidence="9" id="KW-0378">Hydrolase</keyword>
<dbReference type="GO" id="GO:0004386">
    <property type="term" value="F:helicase activity"/>
    <property type="evidence" value="ECO:0007669"/>
    <property type="project" value="UniProtKB-KW"/>
</dbReference>
<evidence type="ECO:0000256" key="11">
    <source>
        <dbReference type="ARBA" id="ARBA00022840"/>
    </source>
</evidence>
<dbReference type="Gene3D" id="3.30.160.380">
    <property type="entry name" value="Dicer dimerisation domain"/>
    <property type="match status" value="1"/>
</dbReference>
<dbReference type="PROSITE" id="PS51327">
    <property type="entry name" value="DICER_DSRBF"/>
    <property type="match status" value="1"/>
</dbReference>
<keyword evidence="11" id="KW-0067">ATP-binding</keyword>
<dbReference type="Pfam" id="PF00636">
    <property type="entry name" value="Ribonuclease_3"/>
    <property type="match status" value="2"/>
</dbReference>
<dbReference type="Gene3D" id="1.10.1520.10">
    <property type="entry name" value="Ribonuclease III domain"/>
    <property type="match status" value="2"/>
</dbReference>
<evidence type="ECO:0000256" key="18">
    <source>
        <dbReference type="SAM" id="MobiDB-lite"/>
    </source>
</evidence>
<evidence type="ECO:0000256" key="17">
    <source>
        <dbReference type="PROSITE-ProRule" id="PRU00657"/>
    </source>
</evidence>
<dbReference type="InterPro" id="IPR001650">
    <property type="entry name" value="Helicase_C-like"/>
</dbReference>
<dbReference type="FunFam" id="3.30.160.380:FF:000001">
    <property type="entry name" value="Endoribonuclease dicer-like 1"/>
    <property type="match status" value="1"/>
</dbReference>
<feature type="domain" description="RNase III" evidence="19">
    <location>
        <begin position="1158"/>
        <end position="1306"/>
    </location>
</feature>
<keyword evidence="4" id="KW-0540">Nuclease</keyword>
<dbReference type="FunFam" id="1.10.1520.10:FF:000004">
    <property type="entry name" value="Endoribonuclease dicer-like 1"/>
    <property type="match status" value="1"/>
</dbReference>
<dbReference type="SMART" id="SM00487">
    <property type="entry name" value="DEXDc"/>
    <property type="match status" value="1"/>
</dbReference>
<feature type="domain" description="PAZ" evidence="20">
    <location>
        <begin position="830"/>
        <end position="947"/>
    </location>
</feature>
<dbReference type="SMART" id="SM00490">
    <property type="entry name" value="HELICc"/>
    <property type="match status" value="1"/>
</dbReference>
<evidence type="ECO:0000259" key="21">
    <source>
        <dbReference type="PROSITE" id="PS51192"/>
    </source>
</evidence>
<feature type="domain" description="Dicer dsRNA-binding fold" evidence="23">
    <location>
        <begin position="576"/>
        <end position="667"/>
    </location>
</feature>
<keyword evidence="13 17" id="KW-0694">RNA-binding</keyword>
<dbReference type="PROSITE" id="PS51194">
    <property type="entry name" value="HELICASE_CTER"/>
    <property type="match status" value="1"/>
</dbReference>
<feature type="region of interest" description="Disordered" evidence="18">
    <location>
        <begin position="19"/>
        <end position="41"/>
    </location>
</feature>
<comment type="cofactor">
    <cofactor evidence="2">
        <name>Mg(2+)</name>
        <dbReference type="ChEBI" id="CHEBI:18420"/>
    </cofactor>
</comment>
<dbReference type="InterPro" id="IPR014001">
    <property type="entry name" value="Helicase_ATP-bd"/>
</dbReference>
<keyword evidence="6" id="KW-0677">Repeat</keyword>
<evidence type="ECO:0000256" key="8">
    <source>
        <dbReference type="ARBA" id="ARBA00022759"/>
    </source>
</evidence>
<dbReference type="InterPro" id="IPR038248">
    <property type="entry name" value="Dicer_dimer_sf"/>
</dbReference>
<dbReference type="GO" id="GO:0046872">
    <property type="term" value="F:metal ion binding"/>
    <property type="evidence" value="ECO:0007669"/>
    <property type="project" value="UniProtKB-KW"/>
</dbReference>
<dbReference type="GO" id="GO:0004525">
    <property type="term" value="F:ribonuclease III activity"/>
    <property type="evidence" value="ECO:0007669"/>
    <property type="project" value="InterPro"/>
</dbReference>
<dbReference type="InterPro" id="IPR003100">
    <property type="entry name" value="PAZ_dom"/>
</dbReference>
<gene>
    <name evidence="24" type="ORF">F8M41_026091</name>
</gene>
<dbReference type="SMART" id="SM00535">
    <property type="entry name" value="RIBOc"/>
    <property type="match status" value="2"/>
</dbReference>
<evidence type="ECO:0000256" key="13">
    <source>
        <dbReference type="ARBA" id="ARBA00022884"/>
    </source>
</evidence>
<dbReference type="EMBL" id="WTPW01000960">
    <property type="protein sequence ID" value="KAF0466799.1"/>
    <property type="molecule type" value="Genomic_DNA"/>
</dbReference>
<dbReference type="Pfam" id="PF00271">
    <property type="entry name" value="Helicase_C"/>
    <property type="match status" value="1"/>
</dbReference>
<evidence type="ECO:0000259" key="23">
    <source>
        <dbReference type="PROSITE" id="PS51327"/>
    </source>
</evidence>
<evidence type="ECO:0000256" key="4">
    <source>
        <dbReference type="ARBA" id="ARBA00022722"/>
    </source>
</evidence>
<name>A0A8H3XJ20_GIGMA</name>
<evidence type="ECO:0000256" key="7">
    <source>
        <dbReference type="ARBA" id="ARBA00022741"/>
    </source>
</evidence>
<dbReference type="GO" id="GO:0050688">
    <property type="term" value="P:regulation of defense response to virus"/>
    <property type="evidence" value="ECO:0007669"/>
    <property type="project" value="UniProtKB-KW"/>
</dbReference>
<dbReference type="Proteomes" id="UP000439903">
    <property type="component" value="Unassembled WGS sequence"/>
</dbReference>
<dbReference type="PANTHER" id="PTHR14950">
    <property type="entry name" value="DICER-RELATED"/>
    <property type="match status" value="1"/>
</dbReference>
<sequence length="1434" mass="164792">MSYAPSKLDINELFDVSSQVENGDTNPTINGESPKKKQKGMKDVEIPTLPEVARQDLIARSYQIELFEKAKKDNVIAVLDTGSGKTFIAVMLIKEVAAEERLLRMQRRETKLTFFLVNLVPLVFQQANVIKANCDLKVRHVCGEMGVDLWSEKEWRNNFENYDVLVMTAQIFLNILRHGFISLSQVNLLVFDECHHTSKKHPYNLIMREFYDRCPEESKPKIFGMTASPVNTRSALHSASHLEHNLNARVFTASDIAEVCKYVSRPDEIAIKYDSPLPYPSTELYSKLREEYFDVEKFSRALTSASQALKDLGPWCSDRVWKYILDELHEKHEGKLNPELCAESQEEDRLVRKAMEIVDNWNFQPPTCEPKVLSPKVIQLINILKCFNHTDNFCGIVFVERRHTANVLHLLVNEIDELHFIRSGVLVGHGSHEEGDLQMKFKEQNKTISAFRDGKINLLIATNVAEEGLDIQPCNVVIRFDFFNTLRAYIQSRGRARRKDSKYIVMVENNNLKEYGLLREMKQAEKDMKDWCQMLPEDRKLLGNDDDDSDDDDEDDDDGHYYLISSTGALLSYESAISLIYYYCSKLPGDNFCILRPDFKIERENGGGFTCRLSLPNNAPIRLVSSEVSTSRSNAKKAAAFKACLQLYEKKALNDHLLPEIEWIEEDHEMKKDEYGLVEGARKSKREYELKTPDLWNIEEEEMSSIPDKIYVTILKLELEDEKYDGQYYRTMCLLTRKQFPDVSPITLYFHGVAKVMNVIPHSIPISIESEKLEIIFKFTLRIFTSITNKEFECEFEKFTYLVAPLVRNAPINENFFDYFDWEGMKKAVTEKQLPIDLENISDLEDAVIIDYSDNLRRYFVQTICYDLNPLSPIPDGMTIREAGCQNFAEFYKRHFDLELQIPDQPLLRVRKISKVMNFLQPVPGSLPIMKGRTATYVVPEFCKQYPIRASVFRSALMLPAIFKRLDSQLLALELRTRFDIPMRDDLLLEAITTPSANMEMNYERLETLGDSFLKFCVTNRLYVMLPDKHEGQLHCQRIRIICNRQLYRGAKKLHLYEYITSSPFNRRAWRPANMLANIDDADILKQNKVHELADKTLADVVEAMLGAAYMSGQVDAALKCAIALDIQMEGIEKWDDFHINNKNKPRVNAKALGQVNIERVEEICGHTFKNKILIVEALTHASLPNSATPCYQRLEFLGDAVLDFMTVKYLFEKFPDGAPGIMTDLKDAAVNNQVLGAICERIGLHRHIIHFSNKLMGGITEFVDIVNKLREKNEAVGEYWSDLDVPKVMSDVVESMMGAIFVDSEFDPAALQKVFDIWIKPILTEHVTPETLKVHPVKKLTEFMQKEGCSEILLRNHTSEESDVQKCTIFIHEKPVAHAGSSNIRAARKLAAQQILDKIDNDPKYLEKICTCSTLTRSDSLFNDEEDDEVLLD</sequence>
<evidence type="ECO:0000256" key="12">
    <source>
        <dbReference type="ARBA" id="ARBA00022842"/>
    </source>
</evidence>
<evidence type="ECO:0000256" key="9">
    <source>
        <dbReference type="ARBA" id="ARBA00022801"/>
    </source>
</evidence>
<dbReference type="GO" id="GO:0006396">
    <property type="term" value="P:RNA processing"/>
    <property type="evidence" value="ECO:0007669"/>
    <property type="project" value="InterPro"/>
</dbReference>
<dbReference type="SUPFAM" id="SSF69065">
    <property type="entry name" value="RNase III domain-like"/>
    <property type="match status" value="2"/>
</dbReference>
<keyword evidence="8" id="KW-0255">Endonuclease</keyword>
<dbReference type="SUPFAM" id="SSF54768">
    <property type="entry name" value="dsRNA-binding domain-like"/>
    <property type="match status" value="1"/>
</dbReference>
<evidence type="ECO:0000256" key="6">
    <source>
        <dbReference type="ARBA" id="ARBA00022737"/>
    </source>
</evidence>
<dbReference type="Pfam" id="PF02170">
    <property type="entry name" value="PAZ"/>
    <property type="match status" value="1"/>
</dbReference>
<comment type="similarity">
    <text evidence="16 17">Belongs to the helicase family. Dicer subfamily.</text>
</comment>
<evidence type="ECO:0000313" key="24">
    <source>
        <dbReference type="EMBL" id="KAF0466799.1"/>
    </source>
</evidence>
<evidence type="ECO:0000259" key="22">
    <source>
        <dbReference type="PROSITE" id="PS51194"/>
    </source>
</evidence>
<dbReference type="Pfam" id="PF00270">
    <property type="entry name" value="DEAD"/>
    <property type="match status" value="1"/>
</dbReference>
<evidence type="ECO:0000256" key="15">
    <source>
        <dbReference type="ARBA" id="ARBA00025403"/>
    </source>
</evidence>
<dbReference type="FunFam" id="3.40.50.300:FF:000628">
    <property type="entry name" value="Endoribonuclease Dicer"/>
    <property type="match status" value="1"/>
</dbReference>
<feature type="domain" description="Helicase ATP-binding" evidence="21">
    <location>
        <begin position="66"/>
        <end position="247"/>
    </location>
</feature>
<dbReference type="Gene3D" id="2.170.260.10">
    <property type="entry name" value="paz domain"/>
    <property type="match status" value="1"/>
</dbReference>
<comment type="cofactor">
    <cofactor evidence="1">
        <name>Mn(2+)</name>
        <dbReference type="ChEBI" id="CHEBI:29035"/>
    </cofactor>
</comment>
<keyword evidence="10" id="KW-0347">Helicase</keyword>
<evidence type="ECO:0000256" key="10">
    <source>
        <dbReference type="ARBA" id="ARBA00022806"/>
    </source>
</evidence>
<dbReference type="GO" id="GO:0003723">
    <property type="term" value="F:RNA binding"/>
    <property type="evidence" value="ECO:0007669"/>
    <property type="project" value="UniProtKB-UniRule"/>
</dbReference>
<evidence type="ECO:0000256" key="3">
    <source>
        <dbReference type="ARBA" id="ARBA00022721"/>
    </source>
</evidence>
<feature type="compositionally biased region" description="Polar residues" evidence="18">
    <location>
        <begin position="19"/>
        <end position="31"/>
    </location>
</feature>
<keyword evidence="25" id="KW-1185">Reference proteome</keyword>
<dbReference type="InterPro" id="IPR027417">
    <property type="entry name" value="P-loop_NTPase"/>
</dbReference>
<evidence type="ECO:0000256" key="16">
    <source>
        <dbReference type="ARBA" id="ARBA00035116"/>
    </source>
</evidence>
<feature type="domain" description="Helicase C-terminal" evidence="22">
    <location>
        <begin position="376"/>
        <end position="543"/>
    </location>
</feature>
<dbReference type="SUPFAM" id="SSF52540">
    <property type="entry name" value="P-loop containing nucleoside triphosphate hydrolases"/>
    <property type="match status" value="1"/>
</dbReference>
<dbReference type="OrthoDB" id="416741at2759"/>
<evidence type="ECO:0000256" key="2">
    <source>
        <dbReference type="ARBA" id="ARBA00001946"/>
    </source>
</evidence>
<keyword evidence="12" id="KW-0460">Magnesium</keyword>
<keyword evidence="5" id="KW-0479">Metal-binding</keyword>
<evidence type="ECO:0000256" key="5">
    <source>
        <dbReference type="ARBA" id="ARBA00022723"/>
    </source>
</evidence>
<evidence type="ECO:0000256" key="1">
    <source>
        <dbReference type="ARBA" id="ARBA00001936"/>
    </source>
</evidence>